<keyword evidence="3" id="KW-1185">Reference proteome</keyword>
<organism evidence="2 3">
    <name type="scientific">Tetrahymena thermophila (strain SB210)</name>
    <dbReference type="NCBI Taxonomy" id="312017"/>
    <lineage>
        <taxon>Eukaryota</taxon>
        <taxon>Sar</taxon>
        <taxon>Alveolata</taxon>
        <taxon>Ciliophora</taxon>
        <taxon>Intramacronucleata</taxon>
        <taxon>Oligohymenophorea</taxon>
        <taxon>Hymenostomatida</taxon>
        <taxon>Tetrahymenina</taxon>
        <taxon>Tetrahymenidae</taxon>
        <taxon>Tetrahymena</taxon>
    </lineage>
</organism>
<keyword evidence="1" id="KW-1133">Transmembrane helix</keyword>
<proteinExistence type="predicted"/>
<dbReference type="RefSeq" id="XP_012651880.1">
    <property type="nucleotide sequence ID" value="XM_012796426.1"/>
</dbReference>
<reference evidence="3" key="1">
    <citation type="journal article" date="2006" name="PLoS Biol.">
        <title>Macronuclear genome sequence of the ciliate Tetrahymena thermophila, a model eukaryote.</title>
        <authorList>
            <person name="Eisen J.A."/>
            <person name="Coyne R.S."/>
            <person name="Wu M."/>
            <person name="Wu D."/>
            <person name="Thiagarajan M."/>
            <person name="Wortman J.R."/>
            <person name="Badger J.H."/>
            <person name="Ren Q."/>
            <person name="Amedeo P."/>
            <person name="Jones K.M."/>
            <person name="Tallon L.J."/>
            <person name="Delcher A.L."/>
            <person name="Salzberg S.L."/>
            <person name="Silva J.C."/>
            <person name="Haas B.J."/>
            <person name="Majoros W.H."/>
            <person name="Farzad M."/>
            <person name="Carlton J.M."/>
            <person name="Smith R.K. Jr."/>
            <person name="Garg J."/>
            <person name="Pearlman R.E."/>
            <person name="Karrer K.M."/>
            <person name="Sun L."/>
            <person name="Manning G."/>
            <person name="Elde N.C."/>
            <person name="Turkewitz A.P."/>
            <person name="Asai D.J."/>
            <person name="Wilkes D.E."/>
            <person name="Wang Y."/>
            <person name="Cai H."/>
            <person name="Collins K."/>
            <person name="Stewart B.A."/>
            <person name="Lee S.R."/>
            <person name="Wilamowska K."/>
            <person name="Weinberg Z."/>
            <person name="Ruzzo W.L."/>
            <person name="Wloga D."/>
            <person name="Gaertig J."/>
            <person name="Frankel J."/>
            <person name="Tsao C.-C."/>
            <person name="Gorovsky M.A."/>
            <person name="Keeling P.J."/>
            <person name="Waller R.F."/>
            <person name="Patron N.J."/>
            <person name="Cherry J.M."/>
            <person name="Stover N.A."/>
            <person name="Krieger C.J."/>
            <person name="del Toro C."/>
            <person name="Ryder H.F."/>
            <person name="Williamson S.C."/>
            <person name="Barbeau R.A."/>
            <person name="Hamilton E.P."/>
            <person name="Orias E."/>
        </authorList>
    </citation>
    <scope>NUCLEOTIDE SEQUENCE [LARGE SCALE GENOMIC DNA]</scope>
    <source>
        <strain evidence="3">SB210</strain>
    </source>
</reference>
<dbReference type="Pfam" id="PF13516">
    <property type="entry name" value="LRR_6"/>
    <property type="match status" value="2"/>
</dbReference>
<accession>W7X876</accession>
<dbReference type="SUPFAM" id="SSF52047">
    <property type="entry name" value="RNI-like"/>
    <property type="match status" value="1"/>
</dbReference>
<dbReference type="InParanoid" id="W7X876"/>
<protein>
    <submittedName>
        <fullName evidence="2">Transmembrane protein, putative</fullName>
    </submittedName>
</protein>
<gene>
    <name evidence="2" type="ORF">TTHERM_000594299</name>
</gene>
<dbReference type="InterPro" id="IPR032675">
    <property type="entry name" value="LRR_dom_sf"/>
</dbReference>
<feature type="transmembrane region" description="Helical" evidence="1">
    <location>
        <begin position="40"/>
        <end position="62"/>
    </location>
</feature>
<evidence type="ECO:0000256" key="1">
    <source>
        <dbReference type="SAM" id="Phobius"/>
    </source>
</evidence>
<dbReference type="OrthoDB" id="292937at2759"/>
<evidence type="ECO:0000313" key="2">
    <source>
        <dbReference type="EMBL" id="EWS75580.1"/>
    </source>
</evidence>
<dbReference type="AlphaFoldDB" id="W7X876"/>
<dbReference type="Proteomes" id="UP000009168">
    <property type="component" value="Unassembled WGS sequence"/>
</dbReference>
<dbReference type="EMBL" id="GG662781">
    <property type="protein sequence ID" value="EWS75580.1"/>
    <property type="molecule type" value="Genomic_DNA"/>
</dbReference>
<keyword evidence="1 2" id="KW-0812">Transmembrane</keyword>
<name>W7X876_TETTS</name>
<sequence>MNLKQNNSFNLFIGFNLIYFSFSFLLQLCCFFYYLSSFFIFNVCFYYLLIHFLLIHIFYLFFPSKQLTNFIFFLQYLKSSNGIGDQGASGLGSGLANCTHLSNLTLQLSGNKIGAKGASGLGSALANCTNLSNLTLYLSSKFIDKSQQLKVKSKCLKSKKLIVIKISFY</sequence>
<dbReference type="Gene3D" id="3.80.10.10">
    <property type="entry name" value="Ribonuclease Inhibitor"/>
    <property type="match status" value="1"/>
</dbReference>
<dbReference type="InterPro" id="IPR001611">
    <property type="entry name" value="Leu-rich_rpt"/>
</dbReference>
<dbReference type="KEGG" id="tet:TTHERM_000594299"/>
<dbReference type="GeneID" id="24439764"/>
<evidence type="ECO:0000313" key="3">
    <source>
        <dbReference type="Proteomes" id="UP000009168"/>
    </source>
</evidence>
<feature type="transmembrane region" description="Helical" evidence="1">
    <location>
        <begin position="12"/>
        <end position="34"/>
    </location>
</feature>
<keyword evidence="1" id="KW-0472">Membrane</keyword>